<accession>A0A2P2R0W0</accession>
<evidence type="ECO:0000313" key="1">
    <source>
        <dbReference type="EMBL" id="MBX72774.1"/>
    </source>
</evidence>
<name>A0A2P2R0W0_RHIMU</name>
<dbReference type="AlphaFoldDB" id="A0A2P2R0W0"/>
<protein>
    <submittedName>
        <fullName evidence="1">Uncharacterized protein</fullName>
    </submittedName>
</protein>
<sequence>MVLARHWSQNQESVILKIYDENI</sequence>
<proteinExistence type="predicted"/>
<dbReference type="EMBL" id="GGEC01092290">
    <property type="protein sequence ID" value="MBX72774.1"/>
    <property type="molecule type" value="Transcribed_RNA"/>
</dbReference>
<reference evidence="1" key="1">
    <citation type="submission" date="2018-02" db="EMBL/GenBank/DDBJ databases">
        <title>Rhizophora mucronata_Transcriptome.</title>
        <authorList>
            <person name="Meera S.P."/>
            <person name="Sreeshan A."/>
            <person name="Augustine A."/>
        </authorList>
    </citation>
    <scope>NUCLEOTIDE SEQUENCE</scope>
    <source>
        <tissue evidence="1">Leaf</tissue>
    </source>
</reference>
<organism evidence="1">
    <name type="scientific">Rhizophora mucronata</name>
    <name type="common">Asiatic mangrove</name>
    <dbReference type="NCBI Taxonomy" id="61149"/>
    <lineage>
        <taxon>Eukaryota</taxon>
        <taxon>Viridiplantae</taxon>
        <taxon>Streptophyta</taxon>
        <taxon>Embryophyta</taxon>
        <taxon>Tracheophyta</taxon>
        <taxon>Spermatophyta</taxon>
        <taxon>Magnoliopsida</taxon>
        <taxon>eudicotyledons</taxon>
        <taxon>Gunneridae</taxon>
        <taxon>Pentapetalae</taxon>
        <taxon>rosids</taxon>
        <taxon>fabids</taxon>
        <taxon>Malpighiales</taxon>
        <taxon>Rhizophoraceae</taxon>
        <taxon>Rhizophora</taxon>
    </lineage>
</organism>